<comment type="caution">
    <text evidence="1">The sequence shown here is derived from an EMBL/GenBank/DDBJ whole genome shotgun (WGS) entry which is preliminary data.</text>
</comment>
<dbReference type="Proteomes" id="UP000499080">
    <property type="component" value="Unassembled WGS sequence"/>
</dbReference>
<dbReference type="EMBL" id="BGPR01001379">
    <property type="protein sequence ID" value="GBM52468.1"/>
    <property type="molecule type" value="Genomic_DNA"/>
</dbReference>
<dbReference type="AlphaFoldDB" id="A0A4Y2GIU9"/>
<sequence>MIGRLKEVDRDLSTVPTGSCRVRKHLGSVFDHPLFSWSNYDSNKSPTTDVKCQNMDLGYRAILFICFRKAYYREKVNFFYPTLSRDPLAIRQPCQSATAYLLSYCHEKNPRHPNGGHYGNWIFHCIWGL</sequence>
<evidence type="ECO:0000313" key="1">
    <source>
        <dbReference type="EMBL" id="GBM52468.1"/>
    </source>
</evidence>
<gene>
    <name evidence="1" type="ORF">AVEN_36319_1</name>
</gene>
<evidence type="ECO:0000313" key="2">
    <source>
        <dbReference type="Proteomes" id="UP000499080"/>
    </source>
</evidence>
<reference evidence="1 2" key="1">
    <citation type="journal article" date="2019" name="Sci. Rep.">
        <title>Orb-weaving spider Araneus ventricosus genome elucidates the spidroin gene catalogue.</title>
        <authorList>
            <person name="Kono N."/>
            <person name="Nakamura H."/>
            <person name="Ohtoshi R."/>
            <person name="Moran D.A.P."/>
            <person name="Shinohara A."/>
            <person name="Yoshida Y."/>
            <person name="Fujiwara M."/>
            <person name="Mori M."/>
            <person name="Tomita M."/>
            <person name="Arakawa K."/>
        </authorList>
    </citation>
    <scope>NUCLEOTIDE SEQUENCE [LARGE SCALE GENOMIC DNA]</scope>
</reference>
<protein>
    <submittedName>
        <fullName evidence="1">Uncharacterized protein</fullName>
    </submittedName>
</protein>
<organism evidence="1 2">
    <name type="scientific">Araneus ventricosus</name>
    <name type="common">Orbweaver spider</name>
    <name type="synonym">Epeira ventricosa</name>
    <dbReference type="NCBI Taxonomy" id="182803"/>
    <lineage>
        <taxon>Eukaryota</taxon>
        <taxon>Metazoa</taxon>
        <taxon>Ecdysozoa</taxon>
        <taxon>Arthropoda</taxon>
        <taxon>Chelicerata</taxon>
        <taxon>Arachnida</taxon>
        <taxon>Araneae</taxon>
        <taxon>Araneomorphae</taxon>
        <taxon>Entelegynae</taxon>
        <taxon>Araneoidea</taxon>
        <taxon>Araneidae</taxon>
        <taxon>Araneus</taxon>
    </lineage>
</organism>
<keyword evidence="2" id="KW-1185">Reference proteome</keyword>
<accession>A0A4Y2GIU9</accession>
<proteinExistence type="predicted"/>
<name>A0A4Y2GIU9_ARAVE</name>